<organism evidence="1 2">
    <name type="scientific">Dictyobacter alpinus</name>
    <dbReference type="NCBI Taxonomy" id="2014873"/>
    <lineage>
        <taxon>Bacteria</taxon>
        <taxon>Bacillati</taxon>
        <taxon>Chloroflexota</taxon>
        <taxon>Ktedonobacteria</taxon>
        <taxon>Ktedonobacterales</taxon>
        <taxon>Dictyobacteraceae</taxon>
        <taxon>Dictyobacter</taxon>
    </lineage>
</organism>
<dbReference type="AlphaFoldDB" id="A0A402BIU9"/>
<evidence type="ECO:0000313" key="2">
    <source>
        <dbReference type="Proteomes" id="UP000287171"/>
    </source>
</evidence>
<dbReference type="EMBL" id="BIFT01000002">
    <property type="protein sequence ID" value="GCE31324.1"/>
    <property type="molecule type" value="Genomic_DNA"/>
</dbReference>
<comment type="caution">
    <text evidence="1">The sequence shown here is derived from an EMBL/GenBank/DDBJ whole genome shotgun (WGS) entry which is preliminary data.</text>
</comment>
<sequence>MLVMYNAENIAFVSLYNDECGARFTRSHFLGMRMINIFIAQCNINDEHKVLE</sequence>
<reference evidence="2" key="1">
    <citation type="submission" date="2018-12" db="EMBL/GenBank/DDBJ databases">
        <title>Tengunoibacter tsumagoiensis gen. nov., sp. nov., Dictyobacter kobayashii sp. nov., D. alpinus sp. nov., and D. joshuensis sp. nov. and description of Dictyobacteraceae fam. nov. within the order Ktedonobacterales isolated from Tengu-no-mugimeshi.</title>
        <authorList>
            <person name="Wang C.M."/>
            <person name="Zheng Y."/>
            <person name="Sakai Y."/>
            <person name="Toyoda A."/>
            <person name="Minakuchi Y."/>
            <person name="Abe K."/>
            <person name="Yokota A."/>
            <person name="Yabe S."/>
        </authorList>
    </citation>
    <scope>NUCLEOTIDE SEQUENCE [LARGE SCALE GENOMIC DNA]</scope>
    <source>
        <strain evidence="2">Uno16</strain>
    </source>
</reference>
<evidence type="ECO:0000313" key="1">
    <source>
        <dbReference type="EMBL" id="GCE31324.1"/>
    </source>
</evidence>
<proteinExistence type="predicted"/>
<dbReference type="Proteomes" id="UP000287171">
    <property type="component" value="Unassembled WGS sequence"/>
</dbReference>
<name>A0A402BIU9_9CHLR</name>
<accession>A0A402BIU9</accession>
<keyword evidence="2" id="KW-1185">Reference proteome</keyword>
<protein>
    <submittedName>
        <fullName evidence="1">Uncharacterized protein</fullName>
    </submittedName>
</protein>
<gene>
    <name evidence="1" type="ORF">KDA_68080</name>
</gene>